<dbReference type="PANTHER" id="PTHR43077:SF5">
    <property type="entry name" value="PHAGE INFECTION PROTEIN"/>
    <property type="match status" value="1"/>
</dbReference>
<gene>
    <name evidence="8" type="ORF">KSL82_09495</name>
</gene>
<feature type="region of interest" description="Disordered" evidence="5">
    <location>
        <begin position="858"/>
        <end position="877"/>
    </location>
</feature>
<dbReference type="NCBIfam" id="TIGR03061">
    <property type="entry name" value="pip_yhgE_Nterm"/>
    <property type="match status" value="1"/>
</dbReference>
<evidence type="ECO:0000256" key="5">
    <source>
        <dbReference type="SAM" id="MobiDB-lite"/>
    </source>
</evidence>
<evidence type="ECO:0000256" key="2">
    <source>
        <dbReference type="ARBA" id="ARBA00022692"/>
    </source>
</evidence>
<keyword evidence="3 6" id="KW-1133">Transmembrane helix</keyword>
<dbReference type="InterPro" id="IPR017501">
    <property type="entry name" value="Phage_infect_YhgE_C"/>
</dbReference>
<keyword evidence="9" id="KW-1185">Reference proteome</keyword>
<dbReference type="InterPro" id="IPR013525">
    <property type="entry name" value="ABC2_TM"/>
</dbReference>
<accession>A0ABS6IXS2</accession>
<feature type="transmembrane region" description="Helical" evidence="6">
    <location>
        <begin position="17"/>
        <end position="37"/>
    </location>
</feature>
<protein>
    <submittedName>
        <fullName evidence="8">YhgE/Pip domain-containing protein</fullName>
    </submittedName>
</protein>
<dbReference type="NCBIfam" id="TIGR03057">
    <property type="entry name" value="xxxLxxG_by_4"/>
    <property type="match status" value="10"/>
</dbReference>
<evidence type="ECO:0000256" key="3">
    <source>
        <dbReference type="ARBA" id="ARBA00022989"/>
    </source>
</evidence>
<dbReference type="RefSeq" id="WP_178696368.1">
    <property type="nucleotide sequence ID" value="NZ_JAHPJJ010000029.1"/>
</dbReference>
<dbReference type="InterPro" id="IPR017500">
    <property type="entry name" value="Phage_infect_YhgE_N"/>
</dbReference>
<feature type="domain" description="ABC-2 type transporter transmembrane" evidence="7">
    <location>
        <begin position="638"/>
        <end position="835"/>
    </location>
</feature>
<keyword evidence="2 6" id="KW-0812">Transmembrane</keyword>
<organism evidence="8 9">
    <name type="scientific">Limosilactobacillus portuensis</name>
    <dbReference type="NCBI Taxonomy" id="2742601"/>
    <lineage>
        <taxon>Bacteria</taxon>
        <taxon>Bacillati</taxon>
        <taxon>Bacillota</taxon>
        <taxon>Bacilli</taxon>
        <taxon>Lactobacillales</taxon>
        <taxon>Lactobacillaceae</taxon>
        <taxon>Limosilactobacillus</taxon>
    </lineage>
</organism>
<proteinExistence type="predicted"/>
<comment type="caution">
    <text evidence="8">The sequence shown here is derived from an EMBL/GenBank/DDBJ whole genome shotgun (WGS) entry which is preliminary data.</text>
</comment>
<sequence>MWNAIKAEFKNILHNRLLLISTTVICIIPFLYSIFFLKSVWDPYGSTENLPVAVVNKDVPVEYRGQTMDIGHRMVKELKKNKQLKWEIVSPEKAHYGLTHRKYYTVVTIPKDFSKNATTVLDKHPKQMQLKYETNGSLNYIGEVISQLGMTKLNEKIRAQVTRAYATAMFKALHTVGKGMSTAANGAKQLSTGMVTLQSGMNQYVAGVSQVNNGVQTLRVSVAPLAAGAQQLASGSQTLANGIRQYTGGVGQLATGLGQLNANSGALNSGASQLQSGLSQLSGNSGQLRSGSGQLATGASQLNSTVNSQLGNIDFNGIMGAMNQAQDLQKGLTQLQTGLTTAKAALAGVQESAGKLQQASGALAGVSQVKGQLTSAASGAGSVAKSDAEIAGKLQELAGSTSDNNIKSQLGALAAQAGANAKTAGDSAKTIASVGETLTSLNSLGSSLSDMQSQLGQLSQMSTILDNADGTIKQANTLLNTLNGYKGTLSSMPDAVNKLKEATGQISSGANTLNAGVNQYTNGVDTAAAGAGTLTSGIGQYTAGVAQAGAGVGQLTANSGQLNAGAGQLAGALGQLNGQVPALTAGVNQLAAGTQQLVDNSPALVQGIIKLNVGATKLSTALGKGAKTINGIKTSPRTAKMIAEPSVEKHSNYSYVPNYGHALAPYVLSVALYVGMLVFNFVYPIRRVADPDASATAWWFSKVVVGAVAAIAMAVVECGIMMMCGLTVDHVPSFFATTILFGLASMAVVMFLSMTFDNPGRFVAMVLLMLQLGGSGGTFPMEVTMKFYNVIHWYLPMTYSILGLRDSISGGLGTHYTLFCNLVLLGIAVVFNLLLLLTMKGIASHDFRAPTVESLKANEHGPMGKGDGFTSNGENDK</sequence>
<dbReference type="Pfam" id="PF12698">
    <property type="entry name" value="ABC2_membrane_3"/>
    <property type="match status" value="2"/>
</dbReference>
<evidence type="ECO:0000256" key="6">
    <source>
        <dbReference type="SAM" id="Phobius"/>
    </source>
</evidence>
<dbReference type="Proteomes" id="UP001196248">
    <property type="component" value="Unassembled WGS sequence"/>
</dbReference>
<evidence type="ECO:0000256" key="1">
    <source>
        <dbReference type="ARBA" id="ARBA00004141"/>
    </source>
</evidence>
<feature type="transmembrane region" description="Helical" evidence="6">
    <location>
        <begin position="734"/>
        <end position="755"/>
    </location>
</feature>
<reference evidence="8 9" key="1">
    <citation type="submission" date="2021-06" db="EMBL/GenBank/DDBJ databases">
        <title>Limosilactobacillus angelus sp. nov., isolated from the human vagina.</title>
        <authorList>
            <person name="Chen Y.-S."/>
        </authorList>
    </citation>
    <scope>NUCLEOTIDE SEQUENCE [LARGE SCALE GENOMIC DNA]</scope>
    <source>
        <strain evidence="8 9">P5L02</strain>
    </source>
</reference>
<comment type="subcellular location">
    <subcellularLocation>
        <location evidence="1">Membrane</location>
        <topology evidence="1">Multi-pass membrane protein</topology>
    </subcellularLocation>
</comment>
<evidence type="ECO:0000313" key="8">
    <source>
        <dbReference type="EMBL" id="MBU9696112.1"/>
    </source>
</evidence>
<feature type="transmembrane region" description="Helical" evidence="6">
    <location>
        <begin position="762"/>
        <end position="781"/>
    </location>
</feature>
<feature type="domain" description="ABC-2 type transporter transmembrane" evidence="7">
    <location>
        <begin position="25"/>
        <end position="204"/>
    </location>
</feature>
<dbReference type="InterPro" id="IPR051328">
    <property type="entry name" value="T7SS_ABC-Transporter"/>
</dbReference>
<dbReference type="EMBL" id="JAHPJJ010000029">
    <property type="protein sequence ID" value="MBU9696112.1"/>
    <property type="molecule type" value="Genomic_DNA"/>
</dbReference>
<dbReference type="InterPro" id="IPR023908">
    <property type="entry name" value="xxxLxxG_rpt"/>
</dbReference>
<dbReference type="NCBIfam" id="TIGR03062">
    <property type="entry name" value="pip_yhgE_Cterm"/>
    <property type="match status" value="1"/>
</dbReference>
<dbReference type="PANTHER" id="PTHR43077">
    <property type="entry name" value="TRANSPORT PERMEASE YVFS-RELATED"/>
    <property type="match status" value="1"/>
</dbReference>
<evidence type="ECO:0000256" key="4">
    <source>
        <dbReference type="ARBA" id="ARBA00023136"/>
    </source>
</evidence>
<name>A0ABS6IXS2_9LACO</name>
<keyword evidence="4 6" id="KW-0472">Membrane</keyword>
<feature type="transmembrane region" description="Helical" evidence="6">
    <location>
        <begin position="703"/>
        <end position="728"/>
    </location>
</feature>
<feature type="transmembrane region" description="Helical" evidence="6">
    <location>
        <begin position="663"/>
        <end position="683"/>
    </location>
</feature>
<dbReference type="Gene3D" id="1.10.287.950">
    <property type="entry name" value="Methyl-accepting chemotaxis protein"/>
    <property type="match status" value="1"/>
</dbReference>
<dbReference type="Gene3D" id="3.40.1710.10">
    <property type="entry name" value="abc type-2 transporter like domain"/>
    <property type="match status" value="1"/>
</dbReference>
<evidence type="ECO:0000259" key="7">
    <source>
        <dbReference type="Pfam" id="PF12698"/>
    </source>
</evidence>
<evidence type="ECO:0000313" key="9">
    <source>
        <dbReference type="Proteomes" id="UP001196248"/>
    </source>
</evidence>
<feature type="transmembrane region" description="Helical" evidence="6">
    <location>
        <begin position="816"/>
        <end position="837"/>
    </location>
</feature>